<dbReference type="PROSITE" id="PS50850">
    <property type="entry name" value="MFS"/>
    <property type="match status" value="1"/>
</dbReference>
<dbReference type="Pfam" id="PF07690">
    <property type="entry name" value="MFS_1"/>
    <property type="match status" value="1"/>
</dbReference>
<dbReference type="GO" id="GO:0005886">
    <property type="term" value="C:plasma membrane"/>
    <property type="evidence" value="ECO:0007669"/>
    <property type="project" value="TreeGrafter"/>
</dbReference>
<dbReference type="Proteomes" id="UP000244855">
    <property type="component" value="Unassembled WGS sequence"/>
</dbReference>
<sequence>MVSTESATTQTSPSVEQKDEEKNESPSTIAKPDKDFRFWMIVVALCMTGLLGALENTVVTTSLPTIVAALNVGEDYVWITNVFFLTSAVVQPLFGQVANSFGRRWLAISIVAIYTLGSGICGGANSGGMLIAGRAIQGIGSGGVNMIVDVIVSDLVPLRQRGNYIAIVLTVYSIGTSRWVFYINLPVGGTALVMLYLFLRVEWNKQAAFSERIRKIDFIGNGILMASTVSILLGLTYAGARYPWSSWHIIVPLVLGFIGYGIFAVFEGSSLCKEPVVPLRLFSHRTALIIYFNTFLNSTLLYWAMFFLPVYFQGVLLSSASRAGVQMLPIVLVAVPGAIVAVIILSKYGRYKHLHIVGFALMTLGLGLFSIMDDSSPMAEWVIFQVLAALGSDMILNTLLPAFQAGIEEKDQAAATASWSFIRSFGNVWGVAIPAAIFNNQFFDEARSIDDPTSKTLVSGARAYEHATRNFVNSFSEPAKQQIIDAFIVSLKLVWQIAIAFTCLAFVLSFFEKEIPLRNELDTEFGMEGKKEGEQSVEKPVAI</sequence>
<feature type="transmembrane region" description="Helical" evidence="8">
    <location>
        <begin position="353"/>
        <end position="372"/>
    </location>
</feature>
<reference evidence="10 11" key="1">
    <citation type="journal article" date="2018" name="Sci. Rep.">
        <title>Comparative genomics provides insights into the lifestyle and reveals functional heterogeneity of dark septate endophytic fungi.</title>
        <authorList>
            <person name="Knapp D.G."/>
            <person name="Nemeth J.B."/>
            <person name="Barry K."/>
            <person name="Hainaut M."/>
            <person name="Henrissat B."/>
            <person name="Johnson J."/>
            <person name="Kuo A."/>
            <person name="Lim J.H.P."/>
            <person name="Lipzen A."/>
            <person name="Nolan M."/>
            <person name="Ohm R.A."/>
            <person name="Tamas L."/>
            <person name="Grigoriev I.V."/>
            <person name="Spatafora J.W."/>
            <person name="Nagy L.G."/>
            <person name="Kovacs G.M."/>
        </authorList>
    </citation>
    <scope>NUCLEOTIDE SEQUENCE [LARGE SCALE GENOMIC DNA]</scope>
    <source>
        <strain evidence="10 11">DSE2036</strain>
    </source>
</reference>
<feature type="transmembrane region" description="Helical" evidence="8">
    <location>
        <begin position="324"/>
        <end position="346"/>
    </location>
</feature>
<organism evidence="10 11">
    <name type="scientific">Periconia macrospinosa</name>
    <dbReference type="NCBI Taxonomy" id="97972"/>
    <lineage>
        <taxon>Eukaryota</taxon>
        <taxon>Fungi</taxon>
        <taxon>Dikarya</taxon>
        <taxon>Ascomycota</taxon>
        <taxon>Pezizomycotina</taxon>
        <taxon>Dothideomycetes</taxon>
        <taxon>Pleosporomycetidae</taxon>
        <taxon>Pleosporales</taxon>
        <taxon>Massarineae</taxon>
        <taxon>Periconiaceae</taxon>
        <taxon>Periconia</taxon>
    </lineage>
</organism>
<dbReference type="InterPro" id="IPR011701">
    <property type="entry name" value="MFS"/>
</dbReference>
<keyword evidence="5 8" id="KW-0472">Membrane</keyword>
<keyword evidence="2" id="KW-0813">Transport</keyword>
<keyword evidence="3 8" id="KW-0812">Transmembrane</keyword>
<keyword evidence="4 8" id="KW-1133">Transmembrane helix</keyword>
<feature type="transmembrane region" description="Helical" evidence="8">
    <location>
        <begin position="36"/>
        <end position="54"/>
    </location>
</feature>
<feature type="transmembrane region" description="Helical" evidence="8">
    <location>
        <begin position="179"/>
        <end position="198"/>
    </location>
</feature>
<evidence type="ECO:0000256" key="7">
    <source>
        <dbReference type="SAM" id="MobiDB-lite"/>
    </source>
</evidence>
<dbReference type="Gene3D" id="1.20.1250.20">
    <property type="entry name" value="MFS general substrate transporter like domains"/>
    <property type="match status" value="1"/>
</dbReference>
<evidence type="ECO:0000256" key="4">
    <source>
        <dbReference type="ARBA" id="ARBA00022989"/>
    </source>
</evidence>
<keyword evidence="6" id="KW-0325">Glycoprotein</keyword>
<evidence type="ECO:0000256" key="6">
    <source>
        <dbReference type="ARBA" id="ARBA00023180"/>
    </source>
</evidence>
<dbReference type="InterPro" id="IPR020846">
    <property type="entry name" value="MFS_dom"/>
</dbReference>
<keyword evidence="11" id="KW-1185">Reference proteome</keyword>
<protein>
    <submittedName>
        <fullName evidence="10">MFS general substrate transporter</fullName>
    </submittedName>
</protein>
<evidence type="ECO:0000256" key="5">
    <source>
        <dbReference type="ARBA" id="ARBA00023136"/>
    </source>
</evidence>
<feature type="transmembrane region" description="Helical" evidence="8">
    <location>
        <begin position="106"/>
        <end position="125"/>
    </location>
</feature>
<dbReference type="InterPro" id="IPR036259">
    <property type="entry name" value="MFS_trans_sf"/>
</dbReference>
<feature type="transmembrane region" description="Helical" evidence="8">
    <location>
        <begin position="378"/>
        <end position="400"/>
    </location>
</feature>
<dbReference type="PANTHER" id="PTHR23501:SF187">
    <property type="entry name" value="MAJOR FACILITATOR SUPERFAMILY (MFS) PROFILE DOMAIN-CONTAINING PROTEIN"/>
    <property type="match status" value="1"/>
</dbReference>
<dbReference type="GO" id="GO:0022857">
    <property type="term" value="F:transmembrane transporter activity"/>
    <property type="evidence" value="ECO:0007669"/>
    <property type="project" value="InterPro"/>
</dbReference>
<dbReference type="SUPFAM" id="SSF103473">
    <property type="entry name" value="MFS general substrate transporter"/>
    <property type="match status" value="1"/>
</dbReference>
<gene>
    <name evidence="10" type="ORF">DM02DRAFT_628431</name>
</gene>
<evidence type="ECO:0000256" key="1">
    <source>
        <dbReference type="ARBA" id="ARBA00004141"/>
    </source>
</evidence>
<proteinExistence type="predicted"/>
<comment type="subcellular location">
    <subcellularLocation>
        <location evidence="1">Membrane</location>
        <topology evidence="1">Multi-pass membrane protein</topology>
    </subcellularLocation>
</comment>
<evidence type="ECO:0000259" key="9">
    <source>
        <dbReference type="PROSITE" id="PS50850"/>
    </source>
</evidence>
<feature type="transmembrane region" description="Helical" evidence="8">
    <location>
        <begin position="246"/>
        <end position="266"/>
    </location>
</feature>
<feature type="domain" description="Major facilitator superfamily (MFS) profile" evidence="9">
    <location>
        <begin position="41"/>
        <end position="517"/>
    </location>
</feature>
<dbReference type="Gene3D" id="1.20.1720.10">
    <property type="entry name" value="Multidrug resistance protein D"/>
    <property type="match status" value="1"/>
</dbReference>
<feature type="region of interest" description="Disordered" evidence="7">
    <location>
        <begin position="1"/>
        <end position="29"/>
    </location>
</feature>
<dbReference type="EMBL" id="KZ805371">
    <property type="protein sequence ID" value="PVI00595.1"/>
    <property type="molecule type" value="Genomic_DNA"/>
</dbReference>
<dbReference type="AlphaFoldDB" id="A0A2V1DTN4"/>
<evidence type="ECO:0000256" key="8">
    <source>
        <dbReference type="SAM" id="Phobius"/>
    </source>
</evidence>
<feature type="transmembrane region" description="Helical" evidence="8">
    <location>
        <begin position="287"/>
        <end position="312"/>
    </location>
</feature>
<evidence type="ECO:0000256" key="2">
    <source>
        <dbReference type="ARBA" id="ARBA00022448"/>
    </source>
</evidence>
<dbReference type="PANTHER" id="PTHR23501">
    <property type="entry name" value="MAJOR FACILITATOR SUPERFAMILY"/>
    <property type="match status" value="1"/>
</dbReference>
<evidence type="ECO:0000313" key="10">
    <source>
        <dbReference type="EMBL" id="PVI00595.1"/>
    </source>
</evidence>
<feature type="transmembrane region" description="Helical" evidence="8">
    <location>
        <begin position="218"/>
        <end position="240"/>
    </location>
</feature>
<feature type="transmembrane region" description="Helical" evidence="8">
    <location>
        <begin position="76"/>
        <end position="94"/>
    </location>
</feature>
<dbReference type="OrthoDB" id="10021397at2759"/>
<feature type="compositionally biased region" description="Polar residues" evidence="7">
    <location>
        <begin position="1"/>
        <end position="15"/>
    </location>
</feature>
<evidence type="ECO:0000313" key="11">
    <source>
        <dbReference type="Proteomes" id="UP000244855"/>
    </source>
</evidence>
<accession>A0A2V1DTN4</accession>
<feature type="transmembrane region" description="Helical" evidence="8">
    <location>
        <begin position="493"/>
        <end position="511"/>
    </location>
</feature>
<name>A0A2V1DTN4_9PLEO</name>
<evidence type="ECO:0000256" key="3">
    <source>
        <dbReference type="ARBA" id="ARBA00022692"/>
    </source>
</evidence>